<sequence length="98" mass="11007">MMVEYKYVLWYRGMCALHTTTQTIECGMVLTISSTDIVAVPGMMSFGLSKPAQFRFAEKWGELIEVAGLGHFPVWRIDSVQLIESGGGEDHPPRGKWQ</sequence>
<dbReference type="AlphaFoldDB" id="A0A2M7TJI0"/>
<evidence type="ECO:0000313" key="2">
    <source>
        <dbReference type="Proteomes" id="UP000228920"/>
    </source>
</evidence>
<dbReference type="EMBL" id="PFNL01000084">
    <property type="protein sequence ID" value="PIZ46727.1"/>
    <property type="molecule type" value="Genomic_DNA"/>
</dbReference>
<comment type="caution">
    <text evidence="1">The sequence shown here is derived from an EMBL/GenBank/DDBJ whole genome shotgun (WGS) entry which is preliminary data.</text>
</comment>
<evidence type="ECO:0000313" key="1">
    <source>
        <dbReference type="EMBL" id="PIZ46727.1"/>
    </source>
</evidence>
<organism evidence="1 2">
    <name type="scientific">candidate division WWE3 bacterium CG_4_10_14_0_2_um_filter_41_14</name>
    <dbReference type="NCBI Taxonomy" id="1975072"/>
    <lineage>
        <taxon>Bacteria</taxon>
        <taxon>Katanobacteria</taxon>
    </lineage>
</organism>
<protein>
    <submittedName>
        <fullName evidence="1">Uncharacterized protein</fullName>
    </submittedName>
</protein>
<reference evidence="2" key="1">
    <citation type="submission" date="2017-09" db="EMBL/GenBank/DDBJ databases">
        <title>Depth-based differentiation of microbial function through sediment-hosted aquifers and enrichment of novel symbionts in the deep terrestrial subsurface.</title>
        <authorList>
            <person name="Probst A.J."/>
            <person name="Ladd B."/>
            <person name="Jarett J.K."/>
            <person name="Geller-Mcgrath D.E."/>
            <person name="Sieber C.M.K."/>
            <person name="Emerson J.B."/>
            <person name="Anantharaman K."/>
            <person name="Thomas B.C."/>
            <person name="Malmstrom R."/>
            <person name="Stieglmeier M."/>
            <person name="Klingl A."/>
            <person name="Woyke T."/>
            <person name="Ryan C.M."/>
            <person name="Banfield J.F."/>
        </authorList>
    </citation>
    <scope>NUCLEOTIDE SEQUENCE [LARGE SCALE GENOMIC DNA]</scope>
</reference>
<proteinExistence type="predicted"/>
<name>A0A2M7TJI0_UNCKA</name>
<dbReference type="Proteomes" id="UP000228920">
    <property type="component" value="Unassembled WGS sequence"/>
</dbReference>
<accession>A0A2M7TJI0</accession>
<gene>
    <name evidence="1" type="ORF">COY32_02885</name>
</gene>